<gene>
    <name evidence="1" type="ORF">K505DRAFT_355599</name>
</gene>
<protein>
    <submittedName>
        <fullName evidence="1">Uncharacterized protein</fullName>
    </submittedName>
</protein>
<sequence length="319" mass="35725">MPAFKDTEMLIFPPAEMPGFPSVDSLTFPSSPVEIPAFLVSEMPDVPYPPSPPASAGSRSKSKRIITYLEAANSGNVMLCLPRGIRSRIYALLLADYPELRNIEVPETRDFAKTFPEFCHSLDMIYFDTCLLMIKSTTFTISSDSAIFNLMVFLDEFPGNKGYDSVQSLEFAGRTVSGTLEETALSLFEKGKFNSNATELLRRCPNVKEISLVISLDDLPWTFDHGGRTLNIVALTDKYDIASITALTKVEVITLSLKPFMALEKIVRTMEEERKTAQMWGWMGPGLDGFWGLKAWFEEQGLDQMRLIDVRCPSLDQLV</sequence>
<reference evidence="1" key="1">
    <citation type="journal article" date="2020" name="Stud. Mycol.">
        <title>101 Dothideomycetes genomes: a test case for predicting lifestyles and emergence of pathogens.</title>
        <authorList>
            <person name="Haridas S."/>
            <person name="Albert R."/>
            <person name="Binder M."/>
            <person name="Bloem J."/>
            <person name="Labutti K."/>
            <person name="Salamov A."/>
            <person name="Andreopoulos B."/>
            <person name="Baker S."/>
            <person name="Barry K."/>
            <person name="Bills G."/>
            <person name="Bluhm B."/>
            <person name="Cannon C."/>
            <person name="Castanera R."/>
            <person name="Culley D."/>
            <person name="Daum C."/>
            <person name="Ezra D."/>
            <person name="Gonzalez J."/>
            <person name="Henrissat B."/>
            <person name="Kuo A."/>
            <person name="Liang C."/>
            <person name="Lipzen A."/>
            <person name="Lutzoni F."/>
            <person name="Magnuson J."/>
            <person name="Mondo S."/>
            <person name="Nolan M."/>
            <person name="Ohm R."/>
            <person name="Pangilinan J."/>
            <person name="Park H.-J."/>
            <person name="Ramirez L."/>
            <person name="Alfaro M."/>
            <person name="Sun H."/>
            <person name="Tritt A."/>
            <person name="Yoshinaga Y."/>
            <person name="Zwiers L.-H."/>
            <person name="Turgeon B."/>
            <person name="Goodwin S."/>
            <person name="Spatafora J."/>
            <person name="Crous P."/>
            <person name="Grigoriev I."/>
        </authorList>
    </citation>
    <scope>NUCLEOTIDE SEQUENCE</scope>
    <source>
        <strain evidence="1">CBS 109.77</strain>
    </source>
</reference>
<name>A0A6A6XWY2_9PLEO</name>
<evidence type="ECO:0000313" key="1">
    <source>
        <dbReference type="EMBL" id="KAF2800505.1"/>
    </source>
</evidence>
<evidence type="ECO:0000313" key="2">
    <source>
        <dbReference type="Proteomes" id="UP000799757"/>
    </source>
</evidence>
<proteinExistence type="predicted"/>
<dbReference type="AlphaFoldDB" id="A0A6A6XWY2"/>
<keyword evidence="2" id="KW-1185">Reference proteome</keyword>
<dbReference type="OrthoDB" id="3792542at2759"/>
<dbReference type="EMBL" id="MU001746">
    <property type="protein sequence ID" value="KAF2800505.1"/>
    <property type="molecule type" value="Genomic_DNA"/>
</dbReference>
<accession>A0A6A6XWY2</accession>
<dbReference type="Proteomes" id="UP000799757">
    <property type="component" value="Unassembled WGS sequence"/>
</dbReference>
<organism evidence="1 2">
    <name type="scientific">Melanomma pulvis-pyrius CBS 109.77</name>
    <dbReference type="NCBI Taxonomy" id="1314802"/>
    <lineage>
        <taxon>Eukaryota</taxon>
        <taxon>Fungi</taxon>
        <taxon>Dikarya</taxon>
        <taxon>Ascomycota</taxon>
        <taxon>Pezizomycotina</taxon>
        <taxon>Dothideomycetes</taxon>
        <taxon>Pleosporomycetidae</taxon>
        <taxon>Pleosporales</taxon>
        <taxon>Melanommataceae</taxon>
        <taxon>Melanomma</taxon>
    </lineage>
</organism>